<keyword evidence="7" id="KW-0732">Signal</keyword>
<evidence type="ECO:0000313" key="9">
    <source>
        <dbReference type="EMBL" id="CAG6724402.1"/>
    </source>
</evidence>
<dbReference type="Gene3D" id="3.40.720.10">
    <property type="entry name" value="Alkaline Phosphatase, subunit A"/>
    <property type="match status" value="1"/>
</dbReference>
<keyword evidence="5" id="KW-0106">Calcium</keyword>
<evidence type="ECO:0000256" key="5">
    <source>
        <dbReference type="ARBA" id="ARBA00022837"/>
    </source>
</evidence>
<feature type="chain" id="PRO_5033956569" evidence="7">
    <location>
        <begin position="24"/>
        <end position="570"/>
    </location>
</feature>
<keyword evidence="4" id="KW-0378">Hydrolase</keyword>
<name>A0A8D8VKE3_9HEMI</name>
<feature type="signal peptide" evidence="7">
    <location>
        <begin position="1"/>
        <end position="23"/>
    </location>
</feature>
<dbReference type="Pfam" id="PF00884">
    <property type="entry name" value="Sulfatase"/>
    <property type="match status" value="1"/>
</dbReference>
<evidence type="ECO:0000256" key="1">
    <source>
        <dbReference type="ARBA" id="ARBA00001913"/>
    </source>
</evidence>
<dbReference type="InterPro" id="IPR024607">
    <property type="entry name" value="Sulfatase_CS"/>
</dbReference>
<dbReference type="InterPro" id="IPR000917">
    <property type="entry name" value="Sulfatase_N"/>
</dbReference>
<dbReference type="EMBL" id="HBUF01163875">
    <property type="protein sequence ID" value="CAG6650760.1"/>
    <property type="molecule type" value="Transcribed_RNA"/>
</dbReference>
<organism evidence="9">
    <name type="scientific">Cacopsylla melanoneura</name>
    <dbReference type="NCBI Taxonomy" id="428564"/>
    <lineage>
        <taxon>Eukaryota</taxon>
        <taxon>Metazoa</taxon>
        <taxon>Ecdysozoa</taxon>
        <taxon>Arthropoda</taxon>
        <taxon>Hexapoda</taxon>
        <taxon>Insecta</taxon>
        <taxon>Pterygota</taxon>
        <taxon>Neoptera</taxon>
        <taxon>Paraneoptera</taxon>
        <taxon>Hemiptera</taxon>
        <taxon>Sternorrhyncha</taxon>
        <taxon>Psylloidea</taxon>
        <taxon>Psyllidae</taxon>
        <taxon>Psyllinae</taxon>
        <taxon>Cacopsylla</taxon>
    </lineage>
</organism>
<keyword evidence="3" id="KW-0479">Metal-binding</keyword>
<protein>
    <submittedName>
        <fullName evidence="9">Arylsulfatase B</fullName>
    </submittedName>
</protein>
<dbReference type="GO" id="GO:0008484">
    <property type="term" value="F:sulfuric ester hydrolase activity"/>
    <property type="evidence" value="ECO:0007669"/>
    <property type="project" value="InterPro"/>
</dbReference>
<reference evidence="9" key="1">
    <citation type="submission" date="2021-05" db="EMBL/GenBank/DDBJ databases">
        <authorList>
            <person name="Alioto T."/>
            <person name="Alioto T."/>
            <person name="Gomez Garrido J."/>
        </authorList>
    </citation>
    <scope>NUCLEOTIDE SEQUENCE</scope>
</reference>
<dbReference type="AlphaFoldDB" id="A0A8D8VKE3"/>
<dbReference type="InterPro" id="IPR047115">
    <property type="entry name" value="ARSB"/>
</dbReference>
<evidence type="ECO:0000259" key="8">
    <source>
        <dbReference type="Pfam" id="PF00884"/>
    </source>
</evidence>
<comment type="cofactor">
    <cofactor evidence="1">
        <name>Ca(2+)</name>
        <dbReference type="ChEBI" id="CHEBI:29108"/>
    </cofactor>
</comment>
<comment type="similarity">
    <text evidence="2">Belongs to the sulfatase family.</text>
</comment>
<evidence type="ECO:0000256" key="7">
    <source>
        <dbReference type="SAM" id="SignalP"/>
    </source>
</evidence>
<dbReference type="CDD" id="cd16029">
    <property type="entry name" value="4-S"/>
    <property type="match status" value="1"/>
</dbReference>
<feature type="domain" description="Sulfatase N-terminal" evidence="8">
    <location>
        <begin position="33"/>
        <end position="358"/>
    </location>
</feature>
<evidence type="ECO:0000256" key="6">
    <source>
        <dbReference type="ARBA" id="ARBA00023180"/>
    </source>
</evidence>
<dbReference type="InterPro" id="IPR017850">
    <property type="entry name" value="Alkaline_phosphatase_core_sf"/>
</dbReference>
<evidence type="ECO:0000256" key="4">
    <source>
        <dbReference type="ARBA" id="ARBA00022801"/>
    </source>
</evidence>
<sequence>MSSSLLTLVWVVPILLIIKSASSNKTSADSKSPHIIFIVADDLGWNDVGFHGLDEIPTPNIDALAYSGTILKNYYTAQLCTPSRSAIMTGKHPIHTGLQHNVLYGCERGGLNLSEKILPQYLKELGYRTRMVGKWHLGFFEKEYTPIYRGFESHLGFWTGHQDYFDHSAEERVKTPHWWWGLDMRRDMEPAWDLHGKYSTDIWTEEAVDIIQNHSREEPLFLYLAHTATHSANNYDPLQAPDQILSQHKQIENYQRSKFAGMLHKLDESVGKVVDALYKANMLANSIIVFVSDNGGAAAGFNSNAASNWPLRGVKNTLFEGGVRASAFLWSPLLESRGIVANQFFHVADWLPTLVSAAKNRTFTDCPNSDQNLTYNKRSGSEVDGLDTWEILSQNKPGIRDTILHNIDDIWHLAALTKGKWKILKGHTYNGTWDFWFGPSGRHGSDNTTKPYNPYLVINSTAGKAIQNIGYQFDIPTMLQLRENATVSCGDVPEVLCQPQISPCLFDISIDPCEKNNLADSFPDILNELEKALAEINGTAVKPIDKPCDLSSNPDNFNHTWSNFGDKEWY</sequence>
<dbReference type="PROSITE" id="PS00149">
    <property type="entry name" value="SULFATASE_2"/>
    <property type="match status" value="1"/>
</dbReference>
<proteinExistence type="inferred from homology"/>
<dbReference type="PANTHER" id="PTHR10342">
    <property type="entry name" value="ARYLSULFATASE"/>
    <property type="match status" value="1"/>
</dbReference>
<dbReference type="GO" id="GO:0046872">
    <property type="term" value="F:metal ion binding"/>
    <property type="evidence" value="ECO:0007669"/>
    <property type="project" value="UniProtKB-KW"/>
</dbReference>
<dbReference type="PANTHER" id="PTHR10342:SF273">
    <property type="entry name" value="RE14504P"/>
    <property type="match status" value="1"/>
</dbReference>
<dbReference type="EMBL" id="HBUF01367573">
    <property type="protein sequence ID" value="CAG6724402.1"/>
    <property type="molecule type" value="Transcribed_RNA"/>
</dbReference>
<keyword evidence="6" id="KW-0325">Glycoprotein</keyword>
<accession>A0A8D8VKE3</accession>
<dbReference type="Gene3D" id="3.30.1120.10">
    <property type="match status" value="1"/>
</dbReference>
<evidence type="ECO:0000256" key="3">
    <source>
        <dbReference type="ARBA" id="ARBA00022723"/>
    </source>
</evidence>
<evidence type="ECO:0000256" key="2">
    <source>
        <dbReference type="ARBA" id="ARBA00008779"/>
    </source>
</evidence>
<dbReference type="SUPFAM" id="SSF53649">
    <property type="entry name" value="Alkaline phosphatase-like"/>
    <property type="match status" value="1"/>
</dbReference>